<evidence type="ECO:0000313" key="2">
    <source>
        <dbReference type="EMBL" id="OQD58568.1"/>
    </source>
</evidence>
<keyword evidence="1" id="KW-0472">Membrane</keyword>
<dbReference type="InterPro" id="IPR002760">
    <property type="entry name" value="O_anti_polymase"/>
</dbReference>
<dbReference type="RefSeq" id="WP_080460552.1">
    <property type="nucleotide sequence ID" value="NZ_JXMW01000012.1"/>
</dbReference>
<feature type="transmembrane region" description="Helical" evidence="1">
    <location>
        <begin position="20"/>
        <end position="38"/>
    </location>
</feature>
<dbReference type="NCBIfam" id="TIGR04370">
    <property type="entry name" value="glyco_rpt_poly"/>
    <property type="match status" value="1"/>
</dbReference>
<evidence type="ECO:0000313" key="3">
    <source>
        <dbReference type="Proteomes" id="UP000191661"/>
    </source>
</evidence>
<proteinExistence type="predicted"/>
<sequence>MNIKHKFKERYGNIDIFNPYIVIFFIIIFILVSLPMLYFSDELPRPSFQVYLYILLGIIFFVIGIKFPKILSKLSKKFDKKIKTLNKIKKKKLGSLPSFKISSYYKNNNEDNENKNNKGNKFKNFELIILSIVLIGLLLQIINFILLGGIPLFSGFLKAEAATRIWLFSYIFFIIGINILLAKYNRKIYYLLLIIGLGLFALTGYRTTPIAILLSSFITLYYSRNLKIKYQMFFGIIIIFLMIVIGFIAVQSIEWQHWRLNALELISYRAGFTLNILNRTIPLAGSTQGELFYYTLTGFFKSVDPRVLVGQAVLGENHSITSTIFGPAILDFGWIGMSIQMFLIGFILKMLHIIQKHVKSIATAIYGIILGQTLIWIETGPTDIIVWFFYILGIITIIYYIYKIDYIYNHLKNYYNSYKCQ</sequence>
<protein>
    <recommendedName>
        <fullName evidence="4">Oligosaccharide repeat unit polymerase</fullName>
    </recommendedName>
</protein>
<dbReference type="Proteomes" id="UP000191661">
    <property type="component" value="Unassembled WGS sequence"/>
</dbReference>
<feature type="transmembrane region" description="Helical" evidence="1">
    <location>
        <begin position="324"/>
        <end position="348"/>
    </location>
</feature>
<dbReference type="EMBL" id="JXMW01000012">
    <property type="protein sequence ID" value="OQD58568.1"/>
    <property type="molecule type" value="Genomic_DNA"/>
</dbReference>
<feature type="transmembrane region" description="Helical" evidence="1">
    <location>
        <begin position="188"/>
        <end position="204"/>
    </location>
</feature>
<dbReference type="AlphaFoldDB" id="A0A1V6N1J4"/>
<feature type="transmembrane region" description="Helical" evidence="1">
    <location>
        <begin position="127"/>
        <end position="153"/>
    </location>
</feature>
<reference evidence="2 3" key="1">
    <citation type="submission" date="2014-12" db="EMBL/GenBank/DDBJ databases">
        <title>Genome sequence of Methanobrevibacter arboriphilicus DH1, DSM1125.</title>
        <authorList>
            <person name="Poehlein A."/>
            <person name="Thauer R.K."/>
            <person name="Seedorf H."/>
            <person name="Daniel R."/>
        </authorList>
    </citation>
    <scope>NUCLEOTIDE SEQUENCE [LARGE SCALE GENOMIC DNA]</scope>
    <source>
        <strain evidence="2 3">DH1</strain>
    </source>
</reference>
<feature type="transmembrane region" description="Helical" evidence="1">
    <location>
        <begin position="210"/>
        <end position="226"/>
    </location>
</feature>
<keyword evidence="3" id="KW-1185">Reference proteome</keyword>
<accession>A0A1V6N1J4</accession>
<dbReference type="OrthoDB" id="70767at2157"/>
<organism evidence="2 3">
    <name type="scientific">Methanobrevibacter arboriphilus JCM 13429 = DSM 1125</name>
    <dbReference type="NCBI Taxonomy" id="1300164"/>
    <lineage>
        <taxon>Archaea</taxon>
        <taxon>Methanobacteriati</taxon>
        <taxon>Methanobacteriota</taxon>
        <taxon>Methanomada group</taxon>
        <taxon>Methanobacteria</taxon>
        <taxon>Methanobacteriales</taxon>
        <taxon>Methanobacteriaceae</taxon>
        <taxon>Methanobrevibacter</taxon>
    </lineage>
</organism>
<evidence type="ECO:0000256" key="1">
    <source>
        <dbReference type="SAM" id="Phobius"/>
    </source>
</evidence>
<comment type="caution">
    <text evidence="2">The sequence shown here is derived from an EMBL/GenBank/DDBJ whole genome shotgun (WGS) entry which is preliminary data.</text>
</comment>
<keyword evidence="1" id="KW-1133">Transmembrane helix</keyword>
<feature type="transmembrane region" description="Helical" evidence="1">
    <location>
        <begin position="384"/>
        <end position="402"/>
    </location>
</feature>
<dbReference type="Pfam" id="PF01901">
    <property type="entry name" value="O_anti_polymase"/>
    <property type="match status" value="1"/>
</dbReference>
<feature type="transmembrane region" description="Helical" evidence="1">
    <location>
        <begin position="50"/>
        <end position="71"/>
    </location>
</feature>
<name>A0A1V6N1J4_METAZ</name>
<feature type="transmembrane region" description="Helical" evidence="1">
    <location>
        <begin position="233"/>
        <end position="253"/>
    </location>
</feature>
<feature type="transmembrane region" description="Helical" evidence="1">
    <location>
        <begin position="360"/>
        <end position="378"/>
    </location>
</feature>
<evidence type="ECO:0008006" key="4">
    <source>
        <dbReference type="Google" id="ProtNLM"/>
    </source>
</evidence>
<keyword evidence="1" id="KW-0812">Transmembrane</keyword>
<gene>
    <name evidence="2" type="ORF">MBBAR_12c00420</name>
</gene>
<feature type="transmembrane region" description="Helical" evidence="1">
    <location>
        <begin position="165"/>
        <end position="181"/>
    </location>
</feature>